<dbReference type="RefSeq" id="WP_213035974.1">
    <property type="nucleotide sequence ID" value="NZ_CAJNBL010000021.1"/>
</dbReference>
<evidence type="ECO:0000259" key="3">
    <source>
        <dbReference type="PROSITE" id="PS51724"/>
    </source>
</evidence>
<dbReference type="Pfam" id="PF05036">
    <property type="entry name" value="SPOR"/>
    <property type="match status" value="1"/>
</dbReference>
<reference evidence="4" key="1">
    <citation type="submission" date="2021-02" db="EMBL/GenBank/DDBJ databases">
        <authorList>
            <person name="Han P."/>
        </authorList>
    </citation>
    <scope>NUCLEOTIDE SEQUENCE</scope>
    <source>
        <strain evidence="4">Candidatus Nitrotoga sp. ZN8</strain>
    </source>
</reference>
<protein>
    <submittedName>
        <fullName evidence="4">Sporulation domain-containing protein</fullName>
    </submittedName>
</protein>
<comment type="caution">
    <text evidence="4">The sequence shown here is derived from an EMBL/GenBank/DDBJ whole genome shotgun (WGS) entry which is preliminary data.</text>
</comment>
<evidence type="ECO:0000256" key="2">
    <source>
        <dbReference type="SAM" id="Phobius"/>
    </source>
</evidence>
<evidence type="ECO:0000313" key="5">
    <source>
        <dbReference type="Proteomes" id="UP000675882"/>
    </source>
</evidence>
<evidence type="ECO:0000313" key="4">
    <source>
        <dbReference type="EMBL" id="CAE6717237.1"/>
    </source>
</evidence>
<dbReference type="PROSITE" id="PS51724">
    <property type="entry name" value="SPOR"/>
    <property type="match status" value="1"/>
</dbReference>
<evidence type="ECO:0000256" key="1">
    <source>
        <dbReference type="SAM" id="MobiDB-lite"/>
    </source>
</evidence>
<dbReference type="GO" id="GO:0032506">
    <property type="term" value="P:cytokinetic process"/>
    <property type="evidence" value="ECO:0007669"/>
    <property type="project" value="TreeGrafter"/>
</dbReference>
<gene>
    <name evidence="4" type="ORF">NTGZN8_280037</name>
</gene>
<dbReference type="AlphaFoldDB" id="A0A916BCC2"/>
<dbReference type="Proteomes" id="UP000675882">
    <property type="component" value="Unassembled WGS sequence"/>
</dbReference>
<feature type="domain" description="SPOR" evidence="3">
    <location>
        <begin position="125"/>
        <end position="205"/>
    </location>
</feature>
<feature type="transmembrane region" description="Helical" evidence="2">
    <location>
        <begin position="21"/>
        <end position="41"/>
    </location>
</feature>
<keyword evidence="2" id="KW-0812">Transmembrane</keyword>
<dbReference type="EMBL" id="CAJNBL010000021">
    <property type="protein sequence ID" value="CAE6717237.1"/>
    <property type="molecule type" value="Genomic_DNA"/>
</dbReference>
<dbReference type="PANTHER" id="PTHR38687">
    <property type="entry name" value="CELL DIVISION PROTEIN DEDD-RELATED"/>
    <property type="match status" value="1"/>
</dbReference>
<accession>A0A916BCC2</accession>
<keyword evidence="5" id="KW-1185">Reference proteome</keyword>
<dbReference type="GO" id="GO:0032153">
    <property type="term" value="C:cell division site"/>
    <property type="evidence" value="ECO:0007669"/>
    <property type="project" value="TreeGrafter"/>
</dbReference>
<name>A0A916BCC2_9PROT</name>
<dbReference type="PANTHER" id="PTHR38687:SF1">
    <property type="entry name" value="CELL DIVISION PROTEIN DEDD"/>
    <property type="match status" value="1"/>
</dbReference>
<dbReference type="InterPro" id="IPR036680">
    <property type="entry name" value="SPOR-like_sf"/>
</dbReference>
<proteinExistence type="predicted"/>
<organism evidence="4 5">
    <name type="scientific">Candidatus Nitrotoga fabula</name>
    <dbReference type="NCBI Taxonomy" id="2182327"/>
    <lineage>
        <taxon>Bacteria</taxon>
        <taxon>Pseudomonadati</taxon>
        <taxon>Pseudomonadota</taxon>
        <taxon>Betaproteobacteria</taxon>
        <taxon>Nitrosomonadales</taxon>
        <taxon>Gallionellaceae</taxon>
        <taxon>Candidatus Nitrotoga</taxon>
    </lineage>
</organism>
<dbReference type="GO" id="GO:0030428">
    <property type="term" value="C:cell septum"/>
    <property type="evidence" value="ECO:0007669"/>
    <property type="project" value="TreeGrafter"/>
</dbReference>
<dbReference type="SUPFAM" id="SSF110997">
    <property type="entry name" value="Sporulation related repeat"/>
    <property type="match status" value="1"/>
</dbReference>
<dbReference type="InterPro" id="IPR007730">
    <property type="entry name" value="SPOR-like_dom"/>
</dbReference>
<keyword evidence="2" id="KW-1133">Transmembrane helix</keyword>
<sequence length="205" mass="21767">MSKYSNTRSAPSRRGSSLLTGILVGMVVGLLIAGGVAWYILKTPSAFIENVTNGKSKLVADAPVKSGQEGGNPSNSGSNEGGGKPRFEFYKVLTDTQDVSVPIPKTIESPAVQQRSQPVQAAGQAPEKEMYLLQVGSFPNAVDADNLKARLAMLGLEASVQVAEVPDKGVWHRVHMGPYAGREEVKNVQLILKQNGISATPILAR</sequence>
<dbReference type="GO" id="GO:0042834">
    <property type="term" value="F:peptidoglycan binding"/>
    <property type="evidence" value="ECO:0007669"/>
    <property type="project" value="InterPro"/>
</dbReference>
<dbReference type="Gene3D" id="3.30.70.1070">
    <property type="entry name" value="Sporulation related repeat"/>
    <property type="match status" value="1"/>
</dbReference>
<dbReference type="InterPro" id="IPR052521">
    <property type="entry name" value="Cell_div_SPOR-domain"/>
</dbReference>
<feature type="region of interest" description="Disordered" evidence="1">
    <location>
        <begin position="63"/>
        <end position="86"/>
    </location>
</feature>
<keyword evidence="2" id="KW-0472">Membrane</keyword>